<evidence type="ECO:0000313" key="1">
    <source>
        <dbReference type="EMBL" id="KAK9293666.1"/>
    </source>
</evidence>
<comment type="caution">
    <text evidence="1">The sequence shown here is derived from an EMBL/GenBank/DDBJ whole genome shotgun (WGS) entry which is preliminary data.</text>
</comment>
<gene>
    <name evidence="1" type="ORF">QLX08_011442</name>
</gene>
<sequence length="113" mass="12680">MTNEICQKAESVKLFKEEDDVGTHRVSSLLVSPRNIREVNVSLELTVPLRHEICDKSAGPKLCDTCVVIFKLMTLYNKTNGFMIAVSWDNAGLRRRSPNTRDVNAVLACVSRD</sequence>
<organism evidence="1 2">
    <name type="scientific">Tetragonisca angustula</name>
    <dbReference type="NCBI Taxonomy" id="166442"/>
    <lineage>
        <taxon>Eukaryota</taxon>
        <taxon>Metazoa</taxon>
        <taxon>Ecdysozoa</taxon>
        <taxon>Arthropoda</taxon>
        <taxon>Hexapoda</taxon>
        <taxon>Insecta</taxon>
        <taxon>Pterygota</taxon>
        <taxon>Neoptera</taxon>
        <taxon>Endopterygota</taxon>
        <taxon>Hymenoptera</taxon>
        <taxon>Apocrita</taxon>
        <taxon>Aculeata</taxon>
        <taxon>Apoidea</taxon>
        <taxon>Anthophila</taxon>
        <taxon>Apidae</taxon>
        <taxon>Tetragonisca</taxon>
    </lineage>
</organism>
<dbReference type="EMBL" id="JAWNGG020000387">
    <property type="protein sequence ID" value="KAK9293666.1"/>
    <property type="molecule type" value="Genomic_DNA"/>
</dbReference>
<keyword evidence="2" id="KW-1185">Reference proteome</keyword>
<reference evidence="1 2" key="1">
    <citation type="submission" date="2024-05" db="EMBL/GenBank/DDBJ databases">
        <title>The nuclear and mitochondrial genome assemblies of Tetragonisca angustula (Apidae: Meliponini), a tiny yet remarkable pollinator in the Neotropics.</title>
        <authorList>
            <person name="Ferrari R."/>
            <person name="Ricardo P.C."/>
            <person name="Dias F.C."/>
            <person name="Araujo N.S."/>
            <person name="Soares D.O."/>
            <person name="Zhou Q.-S."/>
            <person name="Zhu C.-D."/>
            <person name="Coutinho L."/>
            <person name="Airas M.C."/>
            <person name="Batista T.M."/>
        </authorList>
    </citation>
    <scope>NUCLEOTIDE SEQUENCE [LARGE SCALE GENOMIC DNA]</scope>
    <source>
        <strain evidence="1">ASF017062</strain>
        <tissue evidence="1">Abdomen</tissue>
    </source>
</reference>
<protein>
    <submittedName>
        <fullName evidence="1">Uncharacterized protein</fullName>
    </submittedName>
</protein>
<dbReference type="AlphaFoldDB" id="A0AAW0Z9Q8"/>
<evidence type="ECO:0000313" key="2">
    <source>
        <dbReference type="Proteomes" id="UP001432146"/>
    </source>
</evidence>
<name>A0AAW0Z9Q8_9HYME</name>
<proteinExistence type="predicted"/>
<accession>A0AAW0Z9Q8</accession>
<dbReference type="Proteomes" id="UP001432146">
    <property type="component" value="Unassembled WGS sequence"/>
</dbReference>